<dbReference type="RefSeq" id="WP_313886912.1">
    <property type="nucleotide sequence ID" value="NZ_JAAOYM010000003.1"/>
</dbReference>
<accession>A0A7X5UV98</accession>
<dbReference type="Proteomes" id="UP000545493">
    <property type="component" value="Unassembled WGS sequence"/>
</dbReference>
<name>A0A7X5UV98_9PSEU</name>
<dbReference type="InterPro" id="IPR018763">
    <property type="entry name" value="DUF2334"/>
</dbReference>
<proteinExistence type="predicted"/>
<sequence>MAGSLLVSLSGITARTLDGCLDLATALDERGVPLSLLVTPNAEEGHRSVSDWVRERVVQGDAVLLHGYDRRVRDEFADLPAHEARLRLIAATAALEDTGLRTNAFAAPGRRVSAGTLKALRLHGFAVYSDGSTVRDLRGDRLLRARLHGFGGRGGAGETARRNAFVLAAARLVRRGELLRIGLRGADLDRPGRWSALLDAVDTALECGVVAATYVGPAPRVTCSPRGSTLTSVPSGARLVNRP</sequence>
<gene>
    <name evidence="1" type="ORF">FHU38_005324</name>
</gene>
<organism evidence="1 2">
    <name type="scientific">Saccharomonospora amisosensis</name>
    <dbReference type="NCBI Taxonomy" id="1128677"/>
    <lineage>
        <taxon>Bacteria</taxon>
        <taxon>Bacillati</taxon>
        <taxon>Actinomycetota</taxon>
        <taxon>Actinomycetes</taxon>
        <taxon>Pseudonocardiales</taxon>
        <taxon>Pseudonocardiaceae</taxon>
        <taxon>Saccharomonospora</taxon>
    </lineage>
</organism>
<evidence type="ECO:0000313" key="1">
    <source>
        <dbReference type="EMBL" id="NIJ14916.1"/>
    </source>
</evidence>
<protein>
    <recommendedName>
        <fullName evidence="3">Deacetylase</fullName>
    </recommendedName>
</protein>
<dbReference type="GO" id="GO:0005975">
    <property type="term" value="P:carbohydrate metabolic process"/>
    <property type="evidence" value="ECO:0007669"/>
    <property type="project" value="InterPro"/>
</dbReference>
<evidence type="ECO:0000313" key="2">
    <source>
        <dbReference type="Proteomes" id="UP000545493"/>
    </source>
</evidence>
<dbReference type="Gene3D" id="3.20.20.370">
    <property type="entry name" value="Glycoside hydrolase/deacetylase"/>
    <property type="match status" value="1"/>
</dbReference>
<dbReference type="InterPro" id="IPR011330">
    <property type="entry name" value="Glyco_hydro/deAcase_b/a-brl"/>
</dbReference>
<dbReference type="EMBL" id="JAAOYM010000003">
    <property type="protein sequence ID" value="NIJ14916.1"/>
    <property type="molecule type" value="Genomic_DNA"/>
</dbReference>
<dbReference type="Pfam" id="PF10096">
    <property type="entry name" value="DUF2334"/>
    <property type="match status" value="1"/>
</dbReference>
<reference evidence="1 2" key="1">
    <citation type="submission" date="2020-03" db="EMBL/GenBank/DDBJ databases">
        <title>Sequencing the genomes of 1000 actinobacteria strains.</title>
        <authorList>
            <person name="Klenk H.-P."/>
        </authorList>
    </citation>
    <scope>NUCLEOTIDE SEQUENCE [LARGE SCALE GENOMIC DNA]</scope>
    <source>
        <strain evidence="1 2">DSM 45685</strain>
    </source>
</reference>
<evidence type="ECO:0008006" key="3">
    <source>
        <dbReference type="Google" id="ProtNLM"/>
    </source>
</evidence>
<comment type="caution">
    <text evidence="1">The sequence shown here is derived from an EMBL/GenBank/DDBJ whole genome shotgun (WGS) entry which is preliminary data.</text>
</comment>
<dbReference type="SUPFAM" id="SSF88713">
    <property type="entry name" value="Glycoside hydrolase/deacetylase"/>
    <property type="match status" value="1"/>
</dbReference>
<dbReference type="AlphaFoldDB" id="A0A7X5UV98"/>
<keyword evidence="2" id="KW-1185">Reference proteome</keyword>